<dbReference type="InterPro" id="IPR019405">
    <property type="entry name" value="Lactonase_7-beta_prop"/>
</dbReference>
<organism evidence="3 4">
    <name type="scientific">Aspergillus tanneri</name>
    <dbReference type="NCBI Taxonomy" id="1220188"/>
    <lineage>
        <taxon>Eukaryota</taxon>
        <taxon>Fungi</taxon>
        <taxon>Dikarya</taxon>
        <taxon>Ascomycota</taxon>
        <taxon>Pezizomycotina</taxon>
        <taxon>Eurotiomycetes</taxon>
        <taxon>Eurotiomycetidae</taxon>
        <taxon>Eurotiales</taxon>
        <taxon>Aspergillaceae</taxon>
        <taxon>Aspergillus</taxon>
        <taxon>Aspergillus subgen. Circumdati</taxon>
    </lineage>
</organism>
<evidence type="ECO:0000313" key="3">
    <source>
        <dbReference type="EMBL" id="THC90995.1"/>
    </source>
</evidence>
<feature type="signal peptide" evidence="2">
    <location>
        <begin position="1"/>
        <end position="17"/>
    </location>
</feature>
<comment type="caution">
    <text evidence="3">The sequence shown here is derived from an EMBL/GenBank/DDBJ whole genome shotgun (WGS) entry which is preliminary data.</text>
</comment>
<dbReference type="InterPro" id="IPR011048">
    <property type="entry name" value="Haem_d1_sf"/>
</dbReference>
<dbReference type="Proteomes" id="UP000308092">
    <property type="component" value="Unassembled WGS sequence"/>
</dbReference>
<dbReference type="VEuPathDB" id="FungiDB:EYZ11_009544"/>
<dbReference type="EMBL" id="SOSA01000458">
    <property type="protein sequence ID" value="THC90995.1"/>
    <property type="molecule type" value="Genomic_DNA"/>
</dbReference>
<comment type="similarity">
    <text evidence="1">Belongs to the cycloisomerase 2 family.</text>
</comment>
<keyword evidence="4" id="KW-1185">Reference proteome</keyword>
<keyword evidence="2" id="KW-0732">Signal</keyword>
<evidence type="ECO:0000256" key="1">
    <source>
        <dbReference type="ARBA" id="ARBA00005564"/>
    </source>
</evidence>
<dbReference type="PANTHER" id="PTHR30344">
    <property type="entry name" value="6-PHOSPHOGLUCONOLACTONASE-RELATED"/>
    <property type="match status" value="1"/>
</dbReference>
<dbReference type="InterPro" id="IPR015943">
    <property type="entry name" value="WD40/YVTN_repeat-like_dom_sf"/>
</dbReference>
<protein>
    <submittedName>
        <fullName evidence="3">Uncharacterized protein</fullName>
    </submittedName>
</protein>
<evidence type="ECO:0000313" key="4">
    <source>
        <dbReference type="Proteomes" id="UP000308092"/>
    </source>
</evidence>
<dbReference type="Gene3D" id="2.130.10.10">
    <property type="entry name" value="YVTN repeat-like/Quinoprotein amine dehydrogenase"/>
    <property type="match status" value="1"/>
</dbReference>
<reference evidence="3 4" key="1">
    <citation type="submission" date="2019-03" db="EMBL/GenBank/DDBJ databases">
        <title>The genome sequence of a newly discovered highly antifungal drug resistant Aspergillus species, Aspergillus tanneri NIH 1004.</title>
        <authorList>
            <person name="Mounaud S."/>
            <person name="Singh I."/>
            <person name="Joardar V."/>
            <person name="Pakala S."/>
            <person name="Pakala S."/>
            <person name="Venepally P."/>
            <person name="Hoover J."/>
            <person name="Nierman W."/>
            <person name="Chung J."/>
            <person name="Losada L."/>
        </authorList>
    </citation>
    <scope>NUCLEOTIDE SEQUENCE [LARGE SCALE GENOMIC DNA]</scope>
    <source>
        <strain evidence="3 4">NIH1004</strain>
    </source>
</reference>
<gene>
    <name evidence="3" type="ORF">EYZ11_009544</name>
</gene>
<sequence>MNLLLVTALLFGSSALTSRLYAASYAGTVTSLSLSRPGADYRLTTVSQTDNCGNSPSWLMLDGTNEILYCLDEGIGLPNSTLTSFKIKSNGSLAKIHQLQTLTGPVASVFYSATQLTDRKFFAVVHYSGSAVTTYSVDPTRGHFEHCQTFTFTIPAPGTVPSRQEASHPHGVVVDPTGQFVLVPDLGADLVRIFQVNPTTGGLEEQEPFAVAPGSGPRHAVFWTPSRVRQAQLRDVRFYLVSELDNHLRGYDVKYSQNGTISFSQFYDANTYGGATPPTGSKAAEIAISVSDSYDPPRALER</sequence>
<proteinExistence type="inferred from homology"/>
<accession>A0A4S3J843</accession>
<feature type="chain" id="PRO_5020728297" evidence="2">
    <location>
        <begin position="18"/>
        <end position="302"/>
    </location>
</feature>
<dbReference type="InterPro" id="IPR050282">
    <property type="entry name" value="Cycloisomerase_2"/>
</dbReference>
<evidence type="ECO:0000256" key="2">
    <source>
        <dbReference type="SAM" id="SignalP"/>
    </source>
</evidence>
<name>A0A4S3J843_9EURO</name>
<dbReference type="PANTHER" id="PTHR30344:SF1">
    <property type="entry name" value="6-PHOSPHOGLUCONOLACTONASE"/>
    <property type="match status" value="1"/>
</dbReference>
<dbReference type="STRING" id="1220188.A0A4S3J843"/>
<dbReference type="Pfam" id="PF10282">
    <property type="entry name" value="Lactonase"/>
    <property type="match status" value="1"/>
</dbReference>
<dbReference type="AlphaFoldDB" id="A0A4S3J843"/>
<dbReference type="SUPFAM" id="SSF51004">
    <property type="entry name" value="C-terminal (heme d1) domain of cytochrome cd1-nitrite reductase"/>
    <property type="match status" value="1"/>
</dbReference>
<dbReference type="GO" id="GO:0017057">
    <property type="term" value="F:6-phosphogluconolactonase activity"/>
    <property type="evidence" value="ECO:0007669"/>
    <property type="project" value="TreeGrafter"/>
</dbReference>